<evidence type="ECO:0000313" key="1">
    <source>
        <dbReference type="EMBL" id="KMT20784.1"/>
    </source>
</evidence>
<organism evidence="1 2">
    <name type="scientific">Clostridium cylindrosporum DSM 605</name>
    <dbReference type="NCBI Taxonomy" id="1121307"/>
    <lineage>
        <taxon>Bacteria</taxon>
        <taxon>Bacillati</taxon>
        <taxon>Bacillota</taxon>
        <taxon>Clostridia</taxon>
        <taxon>Eubacteriales</taxon>
        <taxon>Clostridiaceae</taxon>
        <taxon>Clostridium</taxon>
    </lineage>
</organism>
<name>A0A0J8D8V2_CLOCY</name>
<comment type="caution">
    <text evidence="1">The sequence shown here is derived from an EMBL/GenBank/DDBJ whole genome shotgun (WGS) entry which is preliminary data.</text>
</comment>
<dbReference type="EMBL" id="LFVU01000028">
    <property type="protein sequence ID" value="KMT20784.1"/>
    <property type="molecule type" value="Genomic_DNA"/>
</dbReference>
<dbReference type="AlphaFoldDB" id="A0A0J8D8V2"/>
<dbReference type="Proteomes" id="UP000036756">
    <property type="component" value="Unassembled WGS sequence"/>
</dbReference>
<dbReference type="STRING" id="1121307.CLCY_1c00160"/>
<sequence length="44" mass="5182">MVDINNKLYKIRLIDDLGTQESVIHRINPIIKLITTFLYIIKVL</sequence>
<dbReference type="PATRIC" id="fig|1121307.3.peg.375"/>
<keyword evidence="2" id="KW-1185">Reference proteome</keyword>
<accession>A0A0J8D8V2</accession>
<protein>
    <submittedName>
        <fullName evidence="1">Uncharacterized protein</fullName>
    </submittedName>
</protein>
<gene>
    <name evidence="1" type="ORF">CLCY_1c00160</name>
</gene>
<reference evidence="1 2" key="1">
    <citation type="submission" date="2015-06" db="EMBL/GenBank/DDBJ databases">
        <title>Draft genome sequence of the purine-degrading Clostridium cylindrosporum HC-1 (DSM 605).</title>
        <authorList>
            <person name="Poehlein A."/>
            <person name="Schiel-Bengelsdorf B."/>
            <person name="Bengelsdorf F."/>
            <person name="Daniel R."/>
            <person name="Duerre P."/>
        </authorList>
    </citation>
    <scope>NUCLEOTIDE SEQUENCE [LARGE SCALE GENOMIC DNA]</scope>
    <source>
        <strain evidence="1 2">DSM 605</strain>
    </source>
</reference>
<proteinExistence type="predicted"/>
<evidence type="ECO:0000313" key="2">
    <source>
        <dbReference type="Proteomes" id="UP000036756"/>
    </source>
</evidence>